<reference evidence="2 3" key="1">
    <citation type="journal article" date="2010" name="J. Bacteriol.">
        <title>Genome sequence of Fulvimarina pelagi HTCC2506T, a Mn(II)-oxidizing alphaproteobacterium possessing an aerobic anoxygenic photosynthetic gene cluster and Xanthorhodopsin.</title>
        <authorList>
            <person name="Kang I."/>
            <person name="Oh H.M."/>
            <person name="Lim S.I."/>
            <person name="Ferriera S."/>
            <person name="Giovannoni S.J."/>
            <person name="Cho J.C."/>
        </authorList>
    </citation>
    <scope>NUCLEOTIDE SEQUENCE [LARGE SCALE GENOMIC DNA]</scope>
    <source>
        <strain evidence="2 3">HTCC2506</strain>
    </source>
</reference>
<organism evidence="2 3">
    <name type="scientific">Fulvimarina pelagi HTCC2506</name>
    <dbReference type="NCBI Taxonomy" id="314231"/>
    <lineage>
        <taxon>Bacteria</taxon>
        <taxon>Pseudomonadati</taxon>
        <taxon>Pseudomonadota</taxon>
        <taxon>Alphaproteobacteria</taxon>
        <taxon>Hyphomicrobiales</taxon>
        <taxon>Aurantimonadaceae</taxon>
        <taxon>Fulvimarina</taxon>
    </lineage>
</organism>
<name>Q0G5X1_9HYPH</name>
<dbReference type="HOGENOM" id="CLU_133222_1_1_5"/>
<keyword evidence="3" id="KW-1185">Reference proteome</keyword>
<protein>
    <submittedName>
        <fullName evidence="2">Uncharacterized protein</fullName>
    </submittedName>
</protein>
<gene>
    <name evidence="2" type="ORF">FP2506_08876</name>
</gene>
<dbReference type="Proteomes" id="UP000004310">
    <property type="component" value="Unassembled WGS sequence"/>
</dbReference>
<accession>Q0G5X1</accession>
<keyword evidence="1" id="KW-0732">Signal</keyword>
<evidence type="ECO:0000313" key="3">
    <source>
        <dbReference type="Proteomes" id="UP000004310"/>
    </source>
</evidence>
<feature type="chain" id="PRO_5004172426" evidence="1">
    <location>
        <begin position="25"/>
        <end position="122"/>
    </location>
</feature>
<evidence type="ECO:0000313" key="2">
    <source>
        <dbReference type="EMBL" id="EAU42943.1"/>
    </source>
</evidence>
<dbReference type="AlphaFoldDB" id="Q0G5X1"/>
<comment type="caution">
    <text evidence="2">The sequence shown here is derived from an EMBL/GenBank/DDBJ whole genome shotgun (WGS) entry which is preliminary data.</text>
</comment>
<evidence type="ECO:0000256" key="1">
    <source>
        <dbReference type="SAM" id="SignalP"/>
    </source>
</evidence>
<dbReference type="EMBL" id="AATP01000001">
    <property type="protein sequence ID" value="EAU42943.1"/>
    <property type="molecule type" value="Genomic_DNA"/>
</dbReference>
<sequence length="122" mass="12910">MLASFIRNACLAAAVSLGAIGASAAPAAANGIGFGITIGSGHVPSHYRNGRGYRAHHSRGHRAYGCSPHRAVRKANRIGVHRARVIRAGHRGIAVAGRLRGDRVIVRFGNRPNCPVRHIRGL</sequence>
<proteinExistence type="predicted"/>
<feature type="signal peptide" evidence="1">
    <location>
        <begin position="1"/>
        <end position="24"/>
    </location>
</feature>